<feature type="region of interest" description="Disordered" evidence="1">
    <location>
        <begin position="28"/>
        <end position="47"/>
    </location>
</feature>
<keyword evidence="2" id="KW-0449">Lipoprotein</keyword>
<dbReference type="PROSITE" id="PS51257">
    <property type="entry name" value="PROKAR_LIPOPROTEIN"/>
    <property type="match status" value="1"/>
</dbReference>
<protein>
    <submittedName>
        <fullName evidence="2">Lipoprotein</fullName>
    </submittedName>
</protein>
<evidence type="ECO:0000256" key="1">
    <source>
        <dbReference type="SAM" id="MobiDB-lite"/>
    </source>
</evidence>
<dbReference type="AlphaFoldDB" id="A0A3S7V0F4"/>
<name>A0A3S7V0F4_MYXFU</name>
<feature type="region of interest" description="Disordered" evidence="1">
    <location>
        <begin position="126"/>
        <end position="150"/>
    </location>
</feature>
<proteinExistence type="predicted"/>
<feature type="region of interest" description="Disordered" evidence="1">
    <location>
        <begin position="55"/>
        <end position="102"/>
    </location>
</feature>
<accession>A0A3S7V0F4</accession>
<dbReference type="EMBL" id="MH908923">
    <property type="protein sequence ID" value="AYM54486.1"/>
    <property type="molecule type" value="Genomic_DNA"/>
</dbReference>
<evidence type="ECO:0000313" key="2">
    <source>
        <dbReference type="EMBL" id="AYM54486.1"/>
    </source>
</evidence>
<organism evidence="2">
    <name type="scientific">Myxococcus fulvus</name>
    <dbReference type="NCBI Taxonomy" id="33"/>
    <lineage>
        <taxon>Bacteria</taxon>
        <taxon>Pseudomonadati</taxon>
        <taxon>Myxococcota</taxon>
        <taxon>Myxococcia</taxon>
        <taxon>Myxococcales</taxon>
        <taxon>Cystobacterineae</taxon>
        <taxon>Myxococcaceae</taxon>
        <taxon>Myxococcus</taxon>
    </lineage>
</organism>
<reference evidence="2" key="1">
    <citation type="journal article" date="2018" name="J. Ind. Microbiol. Biotechnol.">
        <title>Genome mining reveals uncommon alkylpyrones as type III PKS products from myxobacteria.</title>
        <authorList>
            <person name="Hug J.J."/>
            <person name="Panter F."/>
            <person name="Krug D."/>
            <person name="Muller R."/>
        </authorList>
    </citation>
    <scope>NUCLEOTIDE SEQUENCE</scope>
    <source>
        <strain evidence="2">MCy10608</strain>
    </source>
</reference>
<sequence>MRERNFRRWAQVAALTVGVMGAVGCGGLPETGGKQPGESRGGPFAQRGIQPDALLDMQGNVHPEKSPPWLMVADRGHNGTIKDIGSSIDPRTPKLEGQQNKSLWDDKGKMMEDRYGSEGGATFAPTAQGLGGEDGALQSGSTDFNHGWGYRPLGWQDRNARLRR</sequence>